<dbReference type="RefSeq" id="WP_397077652.1">
    <property type="nucleotide sequence ID" value="NZ_JBITGY010000001.1"/>
</dbReference>
<dbReference type="EMBL" id="JBITGY010000001">
    <property type="protein sequence ID" value="MFI6495880.1"/>
    <property type="molecule type" value="Genomic_DNA"/>
</dbReference>
<name>A0ABW7YJ06_9ACTN</name>
<evidence type="ECO:0000256" key="1">
    <source>
        <dbReference type="SAM" id="MobiDB-lite"/>
    </source>
</evidence>
<feature type="region of interest" description="Disordered" evidence="1">
    <location>
        <begin position="58"/>
        <end position="77"/>
    </location>
</feature>
<organism evidence="2 3">
    <name type="scientific">Nonomuraea typhae</name>
    <dbReference type="NCBI Taxonomy" id="2603600"/>
    <lineage>
        <taxon>Bacteria</taxon>
        <taxon>Bacillati</taxon>
        <taxon>Actinomycetota</taxon>
        <taxon>Actinomycetes</taxon>
        <taxon>Streptosporangiales</taxon>
        <taxon>Streptosporangiaceae</taxon>
        <taxon>Nonomuraea</taxon>
    </lineage>
</organism>
<evidence type="ECO:0000313" key="2">
    <source>
        <dbReference type="EMBL" id="MFI6495880.1"/>
    </source>
</evidence>
<evidence type="ECO:0000313" key="3">
    <source>
        <dbReference type="Proteomes" id="UP001612741"/>
    </source>
</evidence>
<comment type="caution">
    <text evidence="2">The sequence shown here is derived from an EMBL/GenBank/DDBJ whole genome shotgun (WGS) entry which is preliminary data.</text>
</comment>
<reference evidence="2 3" key="1">
    <citation type="submission" date="2024-10" db="EMBL/GenBank/DDBJ databases">
        <title>The Natural Products Discovery Center: Release of the First 8490 Sequenced Strains for Exploring Actinobacteria Biosynthetic Diversity.</title>
        <authorList>
            <person name="Kalkreuter E."/>
            <person name="Kautsar S.A."/>
            <person name="Yang D."/>
            <person name="Bader C.D."/>
            <person name="Teijaro C.N."/>
            <person name="Fluegel L."/>
            <person name="Davis C.M."/>
            <person name="Simpson J.R."/>
            <person name="Lauterbach L."/>
            <person name="Steele A.D."/>
            <person name="Gui C."/>
            <person name="Meng S."/>
            <person name="Li G."/>
            <person name="Viehrig K."/>
            <person name="Ye F."/>
            <person name="Su P."/>
            <person name="Kiefer A.F."/>
            <person name="Nichols A."/>
            <person name="Cepeda A.J."/>
            <person name="Yan W."/>
            <person name="Fan B."/>
            <person name="Jiang Y."/>
            <person name="Adhikari A."/>
            <person name="Zheng C.-J."/>
            <person name="Schuster L."/>
            <person name="Cowan T.M."/>
            <person name="Smanski M.J."/>
            <person name="Chevrette M.G."/>
            <person name="De Carvalho L.P.S."/>
            <person name="Shen B."/>
        </authorList>
    </citation>
    <scope>NUCLEOTIDE SEQUENCE [LARGE SCALE GENOMIC DNA]</scope>
    <source>
        <strain evidence="2 3">NPDC050545</strain>
    </source>
</reference>
<feature type="region of interest" description="Disordered" evidence="1">
    <location>
        <begin position="1"/>
        <end position="47"/>
    </location>
</feature>
<keyword evidence="3" id="KW-1185">Reference proteome</keyword>
<gene>
    <name evidence="2" type="ORF">ACIBG2_00750</name>
</gene>
<accession>A0ABW7YJ06</accession>
<dbReference type="Proteomes" id="UP001612741">
    <property type="component" value="Unassembled WGS sequence"/>
</dbReference>
<sequence>MSNLSPNPQFPERMTPVWERKFHNTGTPGRKGPLRFEEGIGTDTDVPNGFTEGIMQGYRTAPGRPNHNAKVDTQSPEQTMRARAHVGSASWVEAPTFLSEFGHGAQGDHGAVEYETVHRSGGHYLRQNPANVDF</sequence>
<protein>
    <submittedName>
        <fullName evidence="2">Uncharacterized protein</fullName>
    </submittedName>
</protein>
<proteinExistence type="predicted"/>